<gene>
    <name evidence="12" type="ORF">GMST_19080</name>
</gene>
<dbReference type="InterPro" id="IPR050482">
    <property type="entry name" value="Sensor_HK_TwoCompSys"/>
</dbReference>
<dbReference type="Proteomes" id="UP000556026">
    <property type="component" value="Unassembled WGS sequence"/>
</dbReference>
<feature type="domain" description="Histidine kinase" evidence="10">
    <location>
        <begin position="424"/>
        <end position="513"/>
    </location>
</feature>
<evidence type="ECO:0000256" key="3">
    <source>
        <dbReference type="ARBA" id="ARBA00012438"/>
    </source>
</evidence>
<dbReference type="CDD" id="cd06225">
    <property type="entry name" value="HAMP"/>
    <property type="match status" value="1"/>
</dbReference>
<reference evidence="13" key="1">
    <citation type="submission" date="2020-06" db="EMBL/GenBank/DDBJ databases">
        <title>Draft genomic sequence of Geomonas sp. Red330.</title>
        <authorList>
            <person name="Itoh H."/>
            <person name="Zhenxing X."/>
            <person name="Ushijima N."/>
            <person name="Masuda Y."/>
            <person name="Shiratori Y."/>
            <person name="Senoo K."/>
        </authorList>
    </citation>
    <scope>NUCLEOTIDE SEQUENCE [LARGE SCALE GENOMIC DNA]</scope>
    <source>
        <strain evidence="13">Red330</strain>
    </source>
</reference>
<evidence type="ECO:0000256" key="1">
    <source>
        <dbReference type="ARBA" id="ARBA00000085"/>
    </source>
</evidence>
<dbReference type="InterPro" id="IPR005467">
    <property type="entry name" value="His_kinase_dom"/>
</dbReference>
<dbReference type="Gene3D" id="3.30.565.10">
    <property type="entry name" value="Histidine kinase-like ATPase, C-terminal domain"/>
    <property type="match status" value="1"/>
</dbReference>
<dbReference type="InterPro" id="IPR003594">
    <property type="entry name" value="HATPase_dom"/>
</dbReference>
<dbReference type="Gene3D" id="6.10.340.10">
    <property type="match status" value="1"/>
</dbReference>
<evidence type="ECO:0000256" key="7">
    <source>
        <dbReference type="ARBA" id="ARBA00023012"/>
    </source>
</evidence>
<dbReference type="EC" id="2.7.13.3" evidence="3"/>
<evidence type="ECO:0000256" key="4">
    <source>
        <dbReference type="ARBA" id="ARBA00022553"/>
    </source>
</evidence>
<dbReference type="PROSITE" id="PS50885">
    <property type="entry name" value="HAMP"/>
    <property type="match status" value="1"/>
</dbReference>
<keyword evidence="9" id="KW-0472">Membrane</keyword>
<comment type="caution">
    <text evidence="12">The sequence shown here is derived from an EMBL/GenBank/DDBJ whole genome shotgun (WGS) entry which is preliminary data.</text>
</comment>
<keyword evidence="4" id="KW-0597">Phosphoprotein</keyword>
<evidence type="ECO:0000256" key="9">
    <source>
        <dbReference type="SAM" id="Phobius"/>
    </source>
</evidence>
<dbReference type="PANTHER" id="PTHR24421">
    <property type="entry name" value="NITRATE/NITRITE SENSOR PROTEIN NARX-RELATED"/>
    <property type="match status" value="1"/>
</dbReference>
<evidence type="ECO:0000256" key="5">
    <source>
        <dbReference type="ARBA" id="ARBA00022679"/>
    </source>
</evidence>
<evidence type="ECO:0000259" key="11">
    <source>
        <dbReference type="PROSITE" id="PS50885"/>
    </source>
</evidence>
<dbReference type="InterPro" id="IPR003660">
    <property type="entry name" value="HAMP_dom"/>
</dbReference>
<comment type="catalytic activity">
    <reaction evidence="1">
        <text>ATP + protein L-histidine = ADP + protein N-phospho-L-histidine.</text>
        <dbReference type="EC" id="2.7.13.3"/>
    </reaction>
</comment>
<keyword evidence="9" id="KW-1133">Transmembrane helix</keyword>
<keyword evidence="8" id="KW-0175">Coiled coil</keyword>
<dbReference type="PROSITE" id="PS50109">
    <property type="entry name" value="HIS_KIN"/>
    <property type="match status" value="1"/>
</dbReference>
<keyword evidence="5" id="KW-0808">Transferase</keyword>
<evidence type="ECO:0000256" key="8">
    <source>
        <dbReference type="SAM" id="Coils"/>
    </source>
</evidence>
<dbReference type="PANTHER" id="PTHR24421:SF59">
    <property type="entry name" value="OXYGEN SENSOR HISTIDINE KINASE NREB"/>
    <property type="match status" value="1"/>
</dbReference>
<proteinExistence type="predicted"/>
<dbReference type="Pfam" id="PF02518">
    <property type="entry name" value="HATPase_c"/>
    <property type="match status" value="1"/>
</dbReference>
<dbReference type="AlphaFoldDB" id="A0A6V8MIG2"/>
<dbReference type="GO" id="GO:0046983">
    <property type="term" value="F:protein dimerization activity"/>
    <property type="evidence" value="ECO:0007669"/>
    <property type="project" value="InterPro"/>
</dbReference>
<dbReference type="SUPFAM" id="SSF158472">
    <property type="entry name" value="HAMP domain-like"/>
    <property type="match status" value="1"/>
</dbReference>
<dbReference type="EMBL" id="BLXX01000004">
    <property type="protein sequence ID" value="GFO59583.1"/>
    <property type="molecule type" value="Genomic_DNA"/>
</dbReference>
<evidence type="ECO:0000313" key="13">
    <source>
        <dbReference type="Proteomes" id="UP000556026"/>
    </source>
</evidence>
<dbReference type="InterPro" id="IPR011712">
    <property type="entry name" value="Sig_transdc_His_kin_sub3_dim/P"/>
</dbReference>
<keyword evidence="13" id="KW-1185">Reference proteome</keyword>
<dbReference type="SMART" id="SM00387">
    <property type="entry name" value="HATPase_c"/>
    <property type="match status" value="1"/>
</dbReference>
<comment type="subcellular location">
    <subcellularLocation>
        <location evidence="2">Membrane</location>
    </subcellularLocation>
</comment>
<keyword evidence="7" id="KW-0902">Two-component regulatory system</keyword>
<dbReference type="RefSeq" id="WP_183354398.1">
    <property type="nucleotide sequence ID" value="NZ_BLXX01000004.1"/>
</dbReference>
<dbReference type="SMART" id="SM00304">
    <property type="entry name" value="HAMP"/>
    <property type="match status" value="1"/>
</dbReference>
<evidence type="ECO:0000256" key="6">
    <source>
        <dbReference type="ARBA" id="ARBA00022777"/>
    </source>
</evidence>
<dbReference type="Pfam" id="PF07730">
    <property type="entry name" value="HisKA_3"/>
    <property type="match status" value="1"/>
</dbReference>
<keyword evidence="9" id="KW-0812">Transmembrane</keyword>
<dbReference type="Gene3D" id="1.20.5.1930">
    <property type="match status" value="1"/>
</dbReference>
<dbReference type="Pfam" id="PF00672">
    <property type="entry name" value="HAMP"/>
    <property type="match status" value="1"/>
</dbReference>
<dbReference type="CDD" id="cd16917">
    <property type="entry name" value="HATPase_UhpB-NarQ-NarX-like"/>
    <property type="match status" value="1"/>
</dbReference>
<name>A0A6V8MIG2_9BACT</name>
<protein>
    <recommendedName>
        <fullName evidence="3">histidine kinase</fullName>
        <ecNumber evidence="3">2.7.13.3</ecNumber>
    </recommendedName>
</protein>
<evidence type="ECO:0000256" key="2">
    <source>
        <dbReference type="ARBA" id="ARBA00004370"/>
    </source>
</evidence>
<dbReference type="GO" id="GO:0000155">
    <property type="term" value="F:phosphorelay sensor kinase activity"/>
    <property type="evidence" value="ECO:0007669"/>
    <property type="project" value="InterPro"/>
</dbReference>
<evidence type="ECO:0000313" key="12">
    <source>
        <dbReference type="EMBL" id="GFO59583.1"/>
    </source>
</evidence>
<evidence type="ECO:0000259" key="10">
    <source>
        <dbReference type="PROSITE" id="PS50109"/>
    </source>
</evidence>
<feature type="domain" description="HAMP" evidence="11">
    <location>
        <begin position="207"/>
        <end position="259"/>
    </location>
</feature>
<sequence>MFNKISVKLTSGFGICLLLLMTVVAVNFQALQKLEKLYHRTVQCGEELELASDAQHIGEDLYQIIANSVINRDLAGSARLWTAGKKTALEKLARISRAAETREEKADVGLAGQAISDIVDIYERQMLPLIQRGAPVPGPLSEIDAQIDQRIDIIEISLRHFAQSVSRDAQATNANYHQVLNATIRSGLAISLAGVLIAFATSAWVTRLIVRPLREVTRAILGMERGEHPVQIAHKSNDELGILADSFRTMSGRVEKRTAQLTESNAKLQREIGERARAEEAVRTLNAELEGRVRERTAELTSLYEHLQTVREEERASISRDIHDDLGQLLTAMKIDLQWLKKRLPGDDARLAEKAGQLEGYFNDAIGIVKRISADLRPVLLDDLGLSEALEWYGREFTKRTGIACTVEIDCDCAHLDQDRSTALFRIFQEALTNVCRHAEATRVCATLEESGEELLLRVSDDGRGAREEELRDPRSLGIVGMRERARFLGGALAIESRPGAGTSVCVGIPLGKAPEGVAL</sequence>
<feature type="coiled-coil region" evidence="8">
    <location>
        <begin position="261"/>
        <end position="295"/>
    </location>
</feature>
<dbReference type="SUPFAM" id="SSF55874">
    <property type="entry name" value="ATPase domain of HSP90 chaperone/DNA topoisomerase II/histidine kinase"/>
    <property type="match status" value="1"/>
</dbReference>
<dbReference type="InterPro" id="IPR036890">
    <property type="entry name" value="HATPase_C_sf"/>
</dbReference>
<feature type="transmembrane region" description="Helical" evidence="9">
    <location>
        <begin position="188"/>
        <end position="210"/>
    </location>
</feature>
<accession>A0A6V8MIG2</accession>
<organism evidence="12 13">
    <name type="scientific">Geomonas silvestris</name>
    <dbReference type="NCBI Taxonomy" id="2740184"/>
    <lineage>
        <taxon>Bacteria</taxon>
        <taxon>Pseudomonadati</taxon>
        <taxon>Thermodesulfobacteriota</taxon>
        <taxon>Desulfuromonadia</taxon>
        <taxon>Geobacterales</taxon>
        <taxon>Geobacteraceae</taxon>
        <taxon>Geomonas</taxon>
    </lineage>
</organism>
<dbReference type="GO" id="GO:0016020">
    <property type="term" value="C:membrane"/>
    <property type="evidence" value="ECO:0007669"/>
    <property type="project" value="UniProtKB-SubCell"/>
</dbReference>
<keyword evidence="6" id="KW-0418">Kinase</keyword>